<evidence type="ECO:0000256" key="1">
    <source>
        <dbReference type="ARBA" id="ARBA00022723"/>
    </source>
</evidence>
<dbReference type="GO" id="GO:0001228">
    <property type="term" value="F:DNA-binding transcription activator activity, RNA polymerase II-specific"/>
    <property type="evidence" value="ECO:0007669"/>
    <property type="project" value="TreeGrafter"/>
</dbReference>
<feature type="region of interest" description="Disordered" evidence="7">
    <location>
        <begin position="395"/>
        <end position="415"/>
    </location>
</feature>
<proteinExistence type="predicted"/>
<dbReference type="InterPro" id="IPR007219">
    <property type="entry name" value="XnlR_reg_dom"/>
</dbReference>
<dbReference type="PROSITE" id="PS50048">
    <property type="entry name" value="ZN2_CY6_FUNGAL_2"/>
    <property type="match status" value="1"/>
</dbReference>
<keyword evidence="4" id="KW-0238">DNA-binding</keyword>
<evidence type="ECO:0000256" key="5">
    <source>
        <dbReference type="ARBA" id="ARBA00023163"/>
    </source>
</evidence>
<organism evidence="9 10">
    <name type="scientific">Aspergillus ibericus CBS 121593</name>
    <dbReference type="NCBI Taxonomy" id="1448316"/>
    <lineage>
        <taxon>Eukaryota</taxon>
        <taxon>Fungi</taxon>
        <taxon>Dikarya</taxon>
        <taxon>Ascomycota</taxon>
        <taxon>Pezizomycotina</taxon>
        <taxon>Eurotiomycetes</taxon>
        <taxon>Eurotiomycetidae</taxon>
        <taxon>Eurotiales</taxon>
        <taxon>Aspergillaceae</taxon>
        <taxon>Aspergillus</taxon>
        <taxon>Aspergillus subgen. Circumdati</taxon>
    </lineage>
</organism>
<sequence>MMTITDFRVQKRTVQRLSCAVCRRRKLRCDRRRPCRRCIDSKCTHLCIYRDSSPDGGKTTAREVDPPRNSSSAGVRHVPAPDRQIEPTTASELRKLDALQLNHSMEQSKDPSTRSQVPGRIDGLGTVDVLDNYPHGKHDNTHVWGRSHWASLIGKFTDVMRVASENREKVKSYYKASKAKCSPEPDTLVQSSVLRLQRSWIPPPHIAEPLISRYLETFGYSHRVLHVPSFLDSVDSILSQASSSCPFSLSCFLSALAIANCFSNGEDNIYSSMIDRKVILEWLENIQLWLQASWPTRKISIQALQSRYLLLLACQVCGRDHDRSWLSSGMLIREAIAFGLHRDPAAFYSMTVFQREMRRRLWVAIVEAEVQSSLISGLPPCISLDSFDVLPPPNIDDEDISENSTSNPEPKAPSTFTRASYQITQYQMLDVRIQAATILNRIKPLSYEEVMRLSARVIGSTDAMSRLLISDNGASVVNHSTRSFLVSHFNVITHRLLLALHRPFAMKGAHDSGFHYSRIRCLSSSLTLLDFLGVCVSRESNARHDRPLAALSGGYLIDDLFNSTLSLCLELMLERVDESLLGHPLPATFPLDLSGRGCDNYHSEHLIRVVGDCIAVLELWTSHEKKDFKKYMFLVMAIASVKSRMAGCESLDGVSQALWQSLGRYNKTVERISSAASGNKESEISEPSPLPPNRLPSSSVVGHGDLQPPTPDFFLDIGGIDWDSDSWDFLTAFTSAEVYDDAAI</sequence>
<dbReference type="SUPFAM" id="SSF57701">
    <property type="entry name" value="Zn2/Cys6 DNA-binding domain"/>
    <property type="match status" value="1"/>
</dbReference>
<reference evidence="9 10" key="1">
    <citation type="submission" date="2018-02" db="EMBL/GenBank/DDBJ databases">
        <title>The genomes of Aspergillus section Nigri reveals drivers in fungal speciation.</title>
        <authorList>
            <consortium name="DOE Joint Genome Institute"/>
            <person name="Vesth T.C."/>
            <person name="Nybo J."/>
            <person name="Theobald S."/>
            <person name="Brandl J."/>
            <person name="Frisvad J.C."/>
            <person name="Nielsen K.F."/>
            <person name="Lyhne E.K."/>
            <person name="Kogle M.E."/>
            <person name="Kuo A."/>
            <person name="Riley R."/>
            <person name="Clum A."/>
            <person name="Nolan M."/>
            <person name="Lipzen A."/>
            <person name="Salamov A."/>
            <person name="Henrissat B."/>
            <person name="Wiebenga A."/>
            <person name="De vries R.P."/>
            <person name="Grigoriev I.V."/>
            <person name="Mortensen U.H."/>
            <person name="Andersen M.R."/>
            <person name="Baker S.E."/>
        </authorList>
    </citation>
    <scope>NUCLEOTIDE SEQUENCE [LARGE SCALE GENOMIC DNA]</scope>
    <source>
        <strain evidence="9 10">CBS 121593</strain>
    </source>
</reference>
<dbReference type="PANTHER" id="PTHR31944:SF131">
    <property type="entry name" value="HEME-RESPONSIVE ZINC FINGER TRANSCRIPTION FACTOR HAP1"/>
    <property type="match status" value="1"/>
</dbReference>
<evidence type="ECO:0000313" key="9">
    <source>
        <dbReference type="EMBL" id="RAK95288.1"/>
    </source>
</evidence>
<feature type="region of interest" description="Disordered" evidence="7">
    <location>
        <begin position="104"/>
        <end position="123"/>
    </location>
</feature>
<dbReference type="SMART" id="SM00906">
    <property type="entry name" value="Fungal_trans"/>
    <property type="match status" value="1"/>
</dbReference>
<evidence type="ECO:0000256" key="3">
    <source>
        <dbReference type="ARBA" id="ARBA00023015"/>
    </source>
</evidence>
<dbReference type="Pfam" id="PF04082">
    <property type="entry name" value="Fungal_trans"/>
    <property type="match status" value="1"/>
</dbReference>
<evidence type="ECO:0000259" key="8">
    <source>
        <dbReference type="PROSITE" id="PS50048"/>
    </source>
</evidence>
<dbReference type="GO" id="GO:0000978">
    <property type="term" value="F:RNA polymerase II cis-regulatory region sequence-specific DNA binding"/>
    <property type="evidence" value="ECO:0007669"/>
    <property type="project" value="TreeGrafter"/>
</dbReference>
<accession>A0A395GJS0</accession>
<evidence type="ECO:0000256" key="7">
    <source>
        <dbReference type="SAM" id="MobiDB-lite"/>
    </source>
</evidence>
<dbReference type="RefSeq" id="XP_025569616.1">
    <property type="nucleotide sequence ID" value="XM_025720609.1"/>
</dbReference>
<dbReference type="InterPro" id="IPR036864">
    <property type="entry name" value="Zn2-C6_fun-type_DNA-bd_sf"/>
</dbReference>
<dbReference type="AlphaFoldDB" id="A0A395GJS0"/>
<feature type="region of interest" description="Disordered" evidence="7">
    <location>
        <begin position="674"/>
        <end position="702"/>
    </location>
</feature>
<dbReference type="GeneID" id="37225474"/>
<feature type="region of interest" description="Disordered" evidence="7">
    <location>
        <begin position="54"/>
        <end position="87"/>
    </location>
</feature>
<dbReference type="InterPro" id="IPR001138">
    <property type="entry name" value="Zn2Cys6_DnaBD"/>
</dbReference>
<evidence type="ECO:0000256" key="6">
    <source>
        <dbReference type="ARBA" id="ARBA00023242"/>
    </source>
</evidence>
<keyword evidence="10" id="KW-1185">Reference proteome</keyword>
<feature type="domain" description="Zn(2)-C6 fungal-type" evidence="8">
    <location>
        <begin position="18"/>
        <end position="49"/>
    </location>
</feature>
<dbReference type="PROSITE" id="PS00463">
    <property type="entry name" value="ZN2_CY6_FUNGAL_1"/>
    <property type="match status" value="1"/>
</dbReference>
<gene>
    <name evidence="9" type="ORF">BO80DRAFT_430000</name>
</gene>
<keyword evidence="5" id="KW-0804">Transcription</keyword>
<dbReference type="EMBL" id="KZ824497">
    <property type="protein sequence ID" value="RAK95288.1"/>
    <property type="molecule type" value="Genomic_DNA"/>
</dbReference>
<dbReference type="GO" id="GO:0005634">
    <property type="term" value="C:nucleus"/>
    <property type="evidence" value="ECO:0007669"/>
    <property type="project" value="TreeGrafter"/>
</dbReference>
<keyword evidence="2" id="KW-0862">Zinc</keyword>
<dbReference type="VEuPathDB" id="FungiDB:BO80DRAFT_430000"/>
<dbReference type="PANTHER" id="PTHR31944">
    <property type="entry name" value="HEME-RESPONSIVE ZINC FINGER TRANSCRIPTION FACTOR HAP1"/>
    <property type="match status" value="1"/>
</dbReference>
<keyword evidence="1" id="KW-0479">Metal-binding</keyword>
<dbReference type="GO" id="GO:0006351">
    <property type="term" value="P:DNA-templated transcription"/>
    <property type="evidence" value="ECO:0007669"/>
    <property type="project" value="InterPro"/>
</dbReference>
<dbReference type="GO" id="GO:0008270">
    <property type="term" value="F:zinc ion binding"/>
    <property type="evidence" value="ECO:0007669"/>
    <property type="project" value="InterPro"/>
</dbReference>
<protein>
    <recommendedName>
        <fullName evidence="8">Zn(2)-C6 fungal-type domain-containing protein</fullName>
    </recommendedName>
</protein>
<feature type="compositionally biased region" description="Polar residues" evidence="7">
    <location>
        <begin position="402"/>
        <end position="415"/>
    </location>
</feature>
<dbReference type="CDD" id="cd12148">
    <property type="entry name" value="fungal_TF_MHR"/>
    <property type="match status" value="1"/>
</dbReference>
<evidence type="ECO:0000256" key="4">
    <source>
        <dbReference type="ARBA" id="ARBA00023125"/>
    </source>
</evidence>
<evidence type="ECO:0000313" key="10">
    <source>
        <dbReference type="Proteomes" id="UP000249402"/>
    </source>
</evidence>
<dbReference type="OrthoDB" id="4337792at2759"/>
<dbReference type="InterPro" id="IPR051430">
    <property type="entry name" value="Fungal_TF_Env_Response"/>
</dbReference>
<keyword evidence="3" id="KW-0805">Transcription regulation</keyword>
<dbReference type="Pfam" id="PF00172">
    <property type="entry name" value="Zn_clus"/>
    <property type="match status" value="1"/>
</dbReference>
<dbReference type="SMART" id="SM00066">
    <property type="entry name" value="GAL4"/>
    <property type="match status" value="1"/>
</dbReference>
<evidence type="ECO:0000256" key="2">
    <source>
        <dbReference type="ARBA" id="ARBA00022833"/>
    </source>
</evidence>
<name>A0A395GJS0_9EURO</name>
<dbReference type="Gene3D" id="4.10.240.10">
    <property type="entry name" value="Zn(2)-C6 fungal-type DNA-binding domain"/>
    <property type="match status" value="1"/>
</dbReference>
<dbReference type="Proteomes" id="UP000249402">
    <property type="component" value="Unassembled WGS sequence"/>
</dbReference>
<keyword evidence="6" id="KW-0539">Nucleus</keyword>